<dbReference type="KEGG" id="slom:PXH66_01205"/>
<gene>
    <name evidence="3" type="ORF">PXH66_01205</name>
</gene>
<name>A0AAF0CP55_9BACT</name>
<organism evidence="3 4">
    <name type="scientific">Synoicihabitans lomoniglobus</name>
    <dbReference type="NCBI Taxonomy" id="2909285"/>
    <lineage>
        <taxon>Bacteria</taxon>
        <taxon>Pseudomonadati</taxon>
        <taxon>Verrucomicrobiota</taxon>
        <taxon>Opitutia</taxon>
        <taxon>Opitutales</taxon>
        <taxon>Opitutaceae</taxon>
        <taxon>Synoicihabitans</taxon>
    </lineage>
</organism>
<feature type="transmembrane region" description="Helical" evidence="1">
    <location>
        <begin position="6"/>
        <end position="23"/>
    </location>
</feature>
<sequence length="204" mass="21954">MSSSPLVVLFMLGVGIYVAHLWWTDLQAHRQGKPTSGGLPGARPTRSTAMVIAVVGSLVILAGETWGEIHLGLTAEQSEITVLFGCYTLVAAVIEEIIFRGFIVVPEARGRAAVWGGVFGASIVFALIHPFLWEWDDGTLTWTLGAKGWFSTGAVFASSLWFYTVRFMPANPSRSLLPCFAAHAAKNLGVFAIKAAQGFVVGLW</sequence>
<keyword evidence="1" id="KW-0812">Transmembrane</keyword>
<dbReference type="GO" id="GO:0006508">
    <property type="term" value="P:proteolysis"/>
    <property type="evidence" value="ECO:0007669"/>
    <property type="project" value="UniProtKB-KW"/>
</dbReference>
<feature type="transmembrane region" description="Helical" evidence="1">
    <location>
        <begin position="82"/>
        <end position="105"/>
    </location>
</feature>
<dbReference type="RefSeq" id="WP_330929412.1">
    <property type="nucleotide sequence ID" value="NZ_CP119075.1"/>
</dbReference>
<feature type="transmembrane region" description="Helical" evidence="1">
    <location>
        <begin position="144"/>
        <end position="165"/>
    </location>
</feature>
<feature type="transmembrane region" description="Helical" evidence="1">
    <location>
        <begin position="112"/>
        <end position="132"/>
    </location>
</feature>
<dbReference type="EMBL" id="CP119075">
    <property type="protein sequence ID" value="WED65465.1"/>
    <property type="molecule type" value="Genomic_DNA"/>
</dbReference>
<protein>
    <submittedName>
        <fullName evidence="3">CPBP family glutamic-type intramembrane protease</fullName>
        <ecNumber evidence="3">3.4.-.-</ecNumber>
    </submittedName>
</protein>
<dbReference type="InterPro" id="IPR003675">
    <property type="entry name" value="Rce1/LyrA-like_dom"/>
</dbReference>
<dbReference type="EC" id="3.4.-.-" evidence="3"/>
<keyword evidence="1" id="KW-0472">Membrane</keyword>
<keyword evidence="4" id="KW-1185">Reference proteome</keyword>
<feature type="domain" description="CAAX prenyl protease 2/Lysostaphin resistance protein A-like" evidence="2">
    <location>
        <begin position="80"/>
        <end position="188"/>
    </location>
</feature>
<keyword evidence="1" id="KW-1133">Transmembrane helix</keyword>
<dbReference type="Proteomes" id="UP001218638">
    <property type="component" value="Chromosome"/>
</dbReference>
<keyword evidence="3" id="KW-0378">Hydrolase</keyword>
<dbReference type="GO" id="GO:0080120">
    <property type="term" value="P:CAAX-box protein maturation"/>
    <property type="evidence" value="ECO:0007669"/>
    <property type="project" value="UniProtKB-ARBA"/>
</dbReference>
<accession>A0AAF0CP55</accession>
<evidence type="ECO:0000313" key="3">
    <source>
        <dbReference type="EMBL" id="WED65465.1"/>
    </source>
</evidence>
<keyword evidence="3" id="KW-0645">Protease</keyword>
<feature type="transmembrane region" description="Helical" evidence="1">
    <location>
        <begin position="44"/>
        <end position="62"/>
    </location>
</feature>
<evidence type="ECO:0000259" key="2">
    <source>
        <dbReference type="Pfam" id="PF02517"/>
    </source>
</evidence>
<reference evidence="3" key="1">
    <citation type="submission" date="2023-03" db="EMBL/GenBank/DDBJ databases">
        <title>Lomoglobus Profundus gen. nov., sp. nov., a novel member of the phylum Verrucomicrobia, isolated from deep-marine sediment of South China Sea.</title>
        <authorList>
            <person name="Ahmad T."/>
            <person name="Ishaq S.E."/>
            <person name="Wang F."/>
        </authorList>
    </citation>
    <scope>NUCLEOTIDE SEQUENCE</scope>
    <source>
        <strain evidence="3">LMO-M01</strain>
    </source>
</reference>
<dbReference type="AlphaFoldDB" id="A0AAF0CP55"/>
<dbReference type="Pfam" id="PF02517">
    <property type="entry name" value="Rce1-like"/>
    <property type="match status" value="1"/>
</dbReference>
<evidence type="ECO:0000313" key="4">
    <source>
        <dbReference type="Proteomes" id="UP001218638"/>
    </source>
</evidence>
<proteinExistence type="predicted"/>
<evidence type="ECO:0000256" key="1">
    <source>
        <dbReference type="SAM" id="Phobius"/>
    </source>
</evidence>
<dbReference type="GO" id="GO:0004175">
    <property type="term" value="F:endopeptidase activity"/>
    <property type="evidence" value="ECO:0007669"/>
    <property type="project" value="UniProtKB-ARBA"/>
</dbReference>